<feature type="transmembrane region" description="Helical" evidence="8">
    <location>
        <begin position="66"/>
        <end position="89"/>
    </location>
</feature>
<comment type="similarity">
    <text evidence="2">Belongs to the peptidase S54 family.</text>
</comment>
<dbReference type="InterPro" id="IPR050925">
    <property type="entry name" value="Rhomboid_protease_S54"/>
</dbReference>
<evidence type="ECO:0000313" key="11">
    <source>
        <dbReference type="Proteomes" id="UP000019678"/>
    </source>
</evidence>
<organism evidence="10 11">
    <name type="scientific">Chondromyces apiculatus DSM 436</name>
    <dbReference type="NCBI Taxonomy" id="1192034"/>
    <lineage>
        <taxon>Bacteria</taxon>
        <taxon>Pseudomonadati</taxon>
        <taxon>Myxococcota</taxon>
        <taxon>Polyangia</taxon>
        <taxon>Polyangiales</taxon>
        <taxon>Polyangiaceae</taxon>
        <taxon>Chondromyces</taxon>
    </lineage>
</organism>
<feature type="region of interest" description="Disordered" evidence="7">
    <location>
        <begin position="280"/>
        <end position="302"/>
    </location>
</feature>
<feature type="transmembrane region" description="Helical" evidence="8">
    <location>
        <begin position="137"/>
        <end position="158"/>
    </location>
</feature>
<evidence type="ECO:0000256" key="4">
    <source>
        <dbReference type="ARBA" id="ARBA00022801"/>
    </source>
</evidence>
<comment type="caution">
    <text evidence="10">The sequence shown here is derived from an EMBL/GenBank/DDBJ whole genome shotgun (WGS) entry which is preliminary data.</text>
</comment>
<evidence type="ECO:0000256" key="5">
    <source>
        <dbReference type="ARBA" id="ARBA00022989"/>
    </source>
</evidence>
<evidence type="ECO:0000256" key="6">
    <source>
        <dbReference type="ARBA" id="ARBA00023136"/>
    </source>
</evidence>
<evidence type="ECO:0000256" key="7">
    <source>
        <dbReference type="SAM" id="MobiDB-lite"/>
    </source>
</evidence>
<dbReference type="InterPro" id="IPR022764">
    <property type="entry name" value="Peptidase_S54_rhomboid_dom"/>
</dbReference>
<dbReference type="Gene3D" id="1.20.1540.10">
    <property type="entry name" value="Rhomboid-like"/>
    <property type="match status" value="1"/>
</dbReference>
<keyword evidence="5 8" id="KW-1133">Transmembrane helix</keyword>
<feature type="transmembrane region" description="Helical" evidence="8">
    <location>
        <begin position="101"/>
        <end position="125"/>
    </location>
</feature>
<keyword evidence="11" id="KW-1185">Reference proteome</keyword>
<dbReference type="Proteomes" id="UP000019678">
    <property type="component" value="Unassembled WGS sequence"/>
</dbReference>
<evidence type="ECO:0000256" key="3">
    <source>
        <dbReference type="ARBA" id="ARBA00022692"/>
    </source>
</evidence>
<dbReference type="PANTHER" id="PTHR43731:SF14">
    <property type="entry name" value="PRESENILIN-ASSOCIATED RHOMBOID-LIKE PROTEIN, MITOCHONDRIAL"/>
    <property type="match status" value="1"/>
</dbReference>
<evidence type="ECO:0000259" key="9">
    <source>
        <dbReference type="Pfam" id="PF01694"/>
    </source>
</evidence>
<dbReference type="SUPFAM" id="SSF144091">
    <property type="entry name" value="Rhomboid-like"/>
    <property type="match status" value="1"/>
</dbReference>
<reference evidence="10 11" key="1">
    <citation type="submission" date="2013-05" db="EMBL/GenBank/DDBJ databases">
        <title>Genome assembly of Chondromyces apiculatus DSM 436.</title>
        <authorList>
            <person name="Sharma G."/>
            <person name="Khatri I."/>
            <person name="Kaur C."/>
            <person name="Mayilraj S."/>
            <person name="Subramanian S."/>
        </authorList>
    </citation>
    <scope>NUCLEOTIDE SEQUENCE [LARGE SCALE GENOMIC DNA]</scope>
    <source>
        <strain evidence="10 11">DSM 436</strain>
    </source>
</reference>
<dbReference type="STRING" id="1192034.CAP_7528"/>
<name>A0A017SYL8_9BACT</name>
<evidence type="ECO:0000256" key="1">
    <source>
        <dbReference type="ARBA" id="ARBA00004141"/>
    </source>
</evidence>
<protein>
    <submittedName>
        <fullName evidence="10">Rhomboid family protein</fullName>
    </submittedName>
</protein>
<accession>A0A017SYL8</accession>
<evidence type="ECO:0000313" key="10">
    <source>
        <dbReference type="EMBL" id="EYF02049.1"/>
    </source>
</evidence>
<dbReference type="InterPro" id="IPR035952">
    <property type="entry name" value="Rhomboid-like_sf"/>
</dbReference>
<dbReference type="eggNOG" id="COG0705">
    <property type="taxonomic scope" value="Bacteria"/>
</dbReference>
<evidence type="ECO:0000256" key="8">
    <source>
        <dbReference type="SAM" id="Phobius"/>
    </source>
</evidence>
<gene>
    <name evidence="10" type="ORF">CAP_7528</name>
</gene>
<dbReference type="GO" id="GO:0004252">
    <property type="term" value="F:serine-type endopeptidase activity"/>
    <property type="evidence" value="ECO:0007669"/>
    <property type="project" value="InterPro"/>
</dbReference>
<proteinExistence type="inferred from homology"/>
<keyword evidence="6 8" id="KW-0472">Membrane</keyword>
<feature type="transmembrane region" description="Helical" evidence="8">
    <location>
        <begin position="217"/>
        <end position="234"/>
    </location>
</feature>
<evidence type="ECO:0000256" key="2">
    <source>
        <dbReference type="ARBA" id="ARBA00009045"/>
    </source>
</evidence>
<dbReference type="PANTHER" id="PTHR43731">
    <property type="entry name" value="RHOMBOID PROTEASE"/>
    <property type="match status" value="1"/>
</dbReference>
<keyword evidence="3 8" id="KW-0812">Transmembrane</keyword>
<comment type="subcellular location">
    <subcellularLocation>
        <location evidence="1">Membrane</location>
        <topology evidence="1">Multi-pass membrane protein</topology>
    </subcellularLocation>
</comment>
<dbReference type="GO" id="GO:0016020">
    <property type="term" value="C:membrane"/>
    <property type="evidence" value="ECO:0007669"/>
    <property type="project" value="UniProtKB-SubCell"/>
</dbReference>
<feature type="transmembrane region" description="Helical" evidence="8">
    <location>
        <begin position="164"/>
        <end position="187"/>
    </location>
</feature>
<feature type="domain" description="Peptidase S54 rhomboid" evidence="9">
    <location>
        <begin position="97"/>
        <end position="233"/>
    </location>
</feature>
<sequence length="302" mass="32025">MRCGTLNGVDFDHCIRCGTPISAVAVGTSRIGGRVGGERLLATKVLLALTTLVFAGQLADWTSRKVLPLFMGGGPGVIVGATRFGALWLGPEALFEEPWRMLSAVFVHFSVMHFAMNMLSLLNLARLAEPAVGPARLMVTYVTTGIIGFLASIVWSTVVFPTRFPIPTAGASGAIFGIMGLILGVLLRLRDPRWKQFAIQAVFYSVLFGVVLRANNAAHIGGLVAGVGFGLLFAGERRGGEHLANLLAALGLVVSVASLVLALRSPQWRVLEEIMDDRGASVTKSPDPTTAVLRDPEAPPPT</sequence>
<keyword evidence="4" id="KW-0378">Hydrolase</keyword>
<dbReference type="EMBL" id="ASRX01000067">
    <property type="protein sequence ID" value="EYF02049.1"/>
    <property type="molecule type" value="Genomic_DNA"/>
</dbReference>
<dbReference type="Pfam" id="PF01694">
    <property type="entry name" value="Rhomboid"/>
    <property type="match status" value="1"/>
</dbReference>
<dbReference type="AlphaFoldDB" id="A0A017SYL8"/>
<feature type="transmembrane region" description="Helical" evidence="8">
    <location>
        <begin position="246"/>
        <end position="263"/>
    </location>
</feature>